<sequence>MTDEDMNSDVEAHVESLLASTKATYAIDSVAPHFVNKLDQQMANYKTTTLKLLRLEQGLKNFETTLAEGKYPKSFNIIKPVVSTKGEALQKKFNEAHQEALKLNVKALKEHIEAEIESCTKLLGSEGEIMKALTSDLKAITANLCKKASEQEKDQYENELRATVVVAINRLNGVTQAARTMFEKQAEKNADDTTKTAGPSKPSADTTVKKRNGPVSNAHRNFGAPYPTPYNRWNGPPQTYSEPNGYQTDPRFPRPLGRGRFMTRGRGFGRM</sequence>
<evidence type="ECO:0000313" key="2">
    <source>
        <dbReference type="EMBL" id="KZV78290.1"/>
    </source>
</evidence>
<dbReference type="Proteomes" id="UP000077266">
    <property type="component" value="Unassembled WGS sequence"/>
</dbReference>
<evidence type="ECO:0000256" key="1">
    <source>
        <dbReference type="SAM" id="MobiDB-lite"/>
    </source>
</evidence>
<accession>A0A166MQI7</accession>
<evidence type="ECO:0000313" key="3">
    <source>
        <dbReference type="Proteomes" id="UP000077266"/>
    </source>
</evidence>
<gene>
    <name evidence="2" type="ORF">EXIGLDRAFT_784063</name>
</gene>
<dbReference type="InParanoid" id="A0A166MQI7"/>
<dbReference type="EMBL" id="KV426987">
    <property type="protein sequence ID" value="KZV78290.1"/>
    <property type="molecule type" value="Genomic_DNA"/>
</dbReference>
<proteinExistence type="predicted"/>
<feature type="compositionally biased region" description="Polar residues" evidence="1">
    <location>
        <begin position="236"/>
        <end position="247"/>
    </location>
</feature>
<dbReference type="AlphaFoldDB" id="A0A166MQI7"/>
<feature type="compositionally biased region" description="Basic residues" evidence="1">
    <location>
        <begin position="261"/>
        <end position="271"/>
    </location>
</feature>
<name>A0A166MQI7_EXIGL</name>
<protein>
    <submittedName>
        <fullName evidence="2">Uncharacterized protein</fullName>
    </submittedName>
</protein>
<keyword evidence="3" id="KW-1185">Reference proteome</keyword>
<feature type="region of interest" description="Disordered" evidence="1">
    <location>
        <begin position="185"/>
        <end position="271"/>
    </location>
</feature>
<feature type="compositionally biased region" description="Basic and acidic residues" evidence="1">
    <location>
        <begin position="185"/>
        <end position="194"/>
    </location>
</feature>
<reference evidence="2 3" key="1">
    <citation type="journal article" date="2016" name="Mol. Biol. Evol.">
        <title>Comparative Genomics of Early-Diverging Mushroom-Forming Fungi Provides Insights into the Origins of Lignocellulose Decay Capabilities.</title>
        <authorList>
            <person name="Nagy L.G."/>
            <person name="Riley R."/>
            <person name="Tritt A."/>
            <person name="Adam C."/>
            <person name="Daum C."/>
            <person name="Floudas D."/>
            <person name="Sun H."/>
            <person name="Yadav J.S."/>
            <person name="Pangilinan J."/>
            <person name="Larsson K.H."/>
            <person name="Matsuura K."/>
            <person name="Barry K."/>
            <person name="Labutti K."/>
            <person name="Kuo R."/>
            <person name="Ohm R.A."/>
            <person name="Bhattacharya S.S."/>
            <person name="Shirouzu T."/>
            <person name="Yoshinaga Y."/>
            <person name="Martin F.M."/>
            <person name="Grigoriev I.V."/>
            <person name="Hibbett D.S."/>
        </authorList>
    </citation>
    <scope>NUCLEOTIDE SEQUENCE [LARGE SCALE GENOMIC DNA]</scope>
    <source>
        <strain evidence="2 3">HHB12029</strain>
    </source>
</reference>
<organism evidence="2 3">
    <name type="scientific">Exidia glandulosa HHB12029</name>
    <dbReference type="NCBI Taxonomy" id="1314781"/>
    <lineage>
        <taxon>Eukaryota</taxon>
        <taxon>Fungi</taxon>
        <taxon>Dikarya</taxon>
        <taxon>Basidiomycota</taxon>
        <taxon>Agaricomycotina</taxon>
        <taxon>Agaricomycetes</taxon>
        <taxon>Auriculariales</taxon>
        <taxon>Exidiaceae</taxon>
        <taxon>Exidia</taxon>
    </lineage>
</organism>